<sequence length="539" mass="61893">MINEIPDSVRAAWKYICQLRSQVERNRASLVLGAGISVDLDLPNWETLIGRIKTIVGNRVAQANHINDPPGKAALILFEMFCSYRKEEIQKIPEYSNSFLVEKKLLSEWREMIHAELYADVQNDRRGLVDTHPYFKEIIKFVQKSEITVNYNFDDFIEFGLSQDDLNPTKHERPYQTVWSHQAQFTKDRSVIYHPNGFLPFYSKKFQSENIVFSDGSFADQLLEGMAGNFSTLLHVLTKKTSVLIGHSLTDSTLLHLLRKAASISPGNYNYFIQFSKDKLDDGTESAIFEANFNNYNLITLFFDSSDIKSFLSCLTMSEVDFLEISDLLGLKTKYIYYLVGAVGIGKSTALSQFGSLTTLDEWFDERPTEMAFAPDLLGEESAATIEGWTNEQFRKKNNYLHRKNVGVILVDRSPLDPLSFVEESDRSKRARSMIEYGVRPGRSTMKVVPGVVLVMNGEPNEIWCRLITKRKEDSWPPFKIEKLQNRSNNIYSSLHPEFIYATQRREVEVIRDLAKVIFSKNYLPADLDTRLCEIAYED</sequence>
<protein>
    <submittedName>
        <fullName evidence="1">SIR2-like protein</fullName>
    </submittedName>
</protein>
<accession>A0A5S5BES3</accession>
<dbReference type="OrthoDB" id="95129at2"/>
<gene>
    <name evidence="1" type="ORF">A9A72_123978</name>
</gene>
<proteinExistence type="predicted"/>
<evidence type="ECO:0000313" key="2">
    <source>
        <dbReference type="Proteomes" id="UP000324282"/>
    </source>
</evidence>
<organism evidence="1 2">
    <name type="scientific">Stutzerimonas stutzeri</name>
    <name type="common">Pseudomonas stutzeri</name>
    <dbReference type="NCBI Taxonomy" id="316"/>
    <lineage>
        <taxon>Bacteria</taxon>
        <taxon>Pseudomonadati</taxon>
        <taxon>Pseudomonadota</taxon>
        <taxon>Gammaproteobacteria</taxon>
        <taxon>Pseudomonadales</taxon>
        <taxon>Pseudomonadaceae</taxon>
        <taxon>Stutzerimonas</taxon>
    </lineage>
</organism>
<reference evidence="1 2" key="1">
    <citation type="submission" date="2019-07" db="EMBL/GenBank/DDBJ databases">
        <title>Deep subsurface shale carbon reservoir microbial communities from Ohio and West Virginia, USA.</title>
        <authorList>
            <person name="Wrighton K."/>
        </authorList>
    </citation>
    <scope>NUCLEOTIDE SEQUENCE [LARGE SCALE GENOMIC DNA]</scope>
    <source>
        <strain evidence="1 2">NP_8Ht</strain>
    </source>
</reference>
<dbReference type="AlphaFoldDB" id="A0A5S5BES3"/>
<dbReference type="EMBL" id="VNHQ01000013">
    <property type="protein sequence ID" value="TYP64193.1"/>
    <property type="molecule type" value="Genomic_DNA"/>
</dbReference>
<name>A0A5S5BES3_STUST</name>
<dbReference type="Proteomes" id="UP000324282">
    <property type="component" value="Unassembled WGS sequence"/>
</dbReference>
<dbReference type="Pfam" id="PF13289">
    <property type="entry name" value="SIR2_2"/>
    <property type="match status" value="1"/>
</dbReference>
<dbReference type="RefSeq" id="WP_148925747.1">
    <property type="nucleotide sequence ID" value="NZ_VNHQ01000013.1"/>
</dbReference>
<evidence type="ECO:0000313" key="1">
    <source>
        <dbReference type="EMBL" id="TYP64193.1"/>
    </source>
</evidence>
<comment type="caution">
    <text evidence="1">The sequence shown here is derived from an EMBL/GenBank/DDBJ whole genome shotgun (WGS) entry which is preliminary data.</text>
</comment>